<sequence length="934" mass="104821">RLNVHLICHSHDDVGWLKTVDQYYYGANNSIQHAGVQYILDTVLDEIMLNADRKFTYVEQAFFQRWWTEQSDEKREIVKGLVDKGQLEFINGGWSMHDEACTHFVSMIENTAFGHRFLKDQFDYKPSIGWQIDPFGHSATQASLLSAEMGFDALYFARIDWQEAKRRTERREMEMIWQASPSWGADAQVFTGAFLDGGYGPPPGFCFDQNQCNGGFPVMDDECMEDENVKFYVDKFVETALRYANNTRSAGTPTQNIMFLMGSDFQYENADGWYKNLDKIIHHVNKDGRVNVFYSTPATYTAAKHRENLTWPVKRDDFMPLANDDNSYWTGFFTSRPTLKRYERKMAGYLQAVRQIQLLADLPVNKHVHVDPLAAAVSLTQHHDAVSGTEMQHVAYDYATRMAAGCLVADLAAEEGMATMLGLPKDKSLTVCHLLNETVCQPSSSASGAGDSFVVVLYNPLSAERQLQVRVPVDSSALEVSAIETGEVIASDVLPPTPLASSLQELQHADIASSLVLSFPALLPPLCFRAFLIQPNQSRKKQEAPRRFEKAVWTEEAEEQLVVENKFVKVTFNMTSGLLSSFLNKEQQVSIELSQNFFWYESAQGENVQRSGAYIFRPNHTAADGQDARCVSRDCRATIKVKEGKGSVEVHQTFSEWAIQTVRLFSFSKEVEVEWTVGPIPVEDLQGKEVISRFQTNISSSSSFLTDSNGRDILERRRCSTSLYAQDSQCRPSVPSYNVTQPVAGNFFPVNTMIAIQDPWASLAVLVDRAQGGTSLVDGQLELMVHRRLLFDDNRGVQEPLNETQPYRIGKGLVVRGKHVLAVASPETAAEGYRRVQDEIYLEPVLFASSRKAHQLASAIRQGSRMCNSSSGSLHSLPPNIAILTIEKQPLNTHGEYTVLLRVAHKFGIGEHGTLSQPATVSLARLFKVRKKKE</sequence>
<evidence type="ECO:0000259" key="8">
    <source>
        <dbReference type="SMART" id="SM00872"/>
    </source>
</evidence>
<dbReference type="RefSeq" id="XP_005826181.1">
    <property type="nucleotide sequence ID" value="XM_005826124.1"/>
</dbReference>
<dbReference type="PANTHER" id="PTHR11607:SF3">
    <property type="entry name" value="LYSOSOMAL ALPHA-MANNOSIDASE"/>
    <property type="match status" value="1"/>
</dbReference>
<evidence type="ECO:0000256" key="4">
    <source>
        <dbReference type="ARBA" id="ARBA00022833"/>
    </source>
</evidence>
<dbReference type="FunFam" id="2.70.98.30:FF:000003">
    <property type="entry name" value="Alpha-mannosidase"/>
    <property type="match status" value="1"/>
</dbReference>
<dbReference type="InterPro" id="IPR011330">
    <property type="entry name" value="Glyco_hydro/deAcase_b/a-brl"/>
</dbReference>
<dbReference type="SUPFAM" id="SSF74650">
    <property type="entry name" value="Galactose mutarotase-like"/>
    <property type="match status" value="1"/>
</dbReference>
<protein>
    <recommendedName>
        <fullName evidence="7">Alpha-mannosidase</fullName>
        <ecNumber evidence="7">3.2.1.-</ecNumber>
    </recommendedName>
</protein>
<keyword evidence="4 7" id="KW-0862">Zinc</keyword>
<dbReference type="InterPro" id="IPR011682">
    <property type="entry name" value="Glyco_hydro_38_C"/>
</dbReference>
<evidence type="ECO:0000256" key="2">
    <source>
        <dbReference type="ARBA" id="ARBA00022723"/>
    </source>
</evidence>
<feature type="non-terminal residue" evidence="9">
    <location>
        <position position="1"/>
    </location>
</feature>
<dbReference type="Pfam" id="PF01074">
    <property type="entry name" value="Glyco_hydro_38N"/>
    <property type="match status" value="1"/>
</dbReference>
<dbReference type="CDD" id="cd10810">
    <property type="entry name" value="GH38N_AMII_LAM_like"/>
    <property type="match status" value="1"/>
</dbReference>
<dbReference type="AlphaFoldDB" id="L1ISF2"/>
<evidence type="ECO:0000256" key="1">
    <source>
        <dbReference type="ARBA" id="ARBA00009792"/>
    </source>
</evidence>
<keyword evidence="6 7" id="KW-0326">Glycosidase</keyword>
<keyword evidence="2 7" id="KW-0479">Metal-binding</keyword>
<organism evidence="9">
    <name type="scientific">Guillardia theta (strain CCMP2712)</name>
    <name type="common">Cryptophyte</name>
    <dbReference type="NCBI Taxonomy" id="905079"/>
    <lineage>
        <taxon>Eukaryota</taxon>
        <taxon>Cryptophyceae</taxon>
        <taxon>Pyrenomonadales</taxon>
        <taxon>Geminigeraceae</taxon>
        <taxon>Guillardia</taxon>
    </lineage>
</organism>
<dbReference type="KEGG" id="gtt:GUITHDRAFT_39786"/>
<dbReference type="GO" id="GO:0030246">
    <property type="term" value="F:carbohydrate binding"/>
    <property type="evidence" value="ECO:0007669"/>
    <property type="project" value="InterPro"/>
</dbReference>
<dbReference type="GO" id="GO:0046872">
    <property type="term" value="F:metal ion binding"/>
    <property type="evidence" value="ECO:0007669"/>
    <property type="project" value="UniProtKB-KW"/>
</dbReference>
<dbReference type="EMBL" id="JH993041">
    <property type="protein sequence ID" value="EKX39201.1"/>
    <property type="molecule type" value="Genomic_DNA"/>
</dbReference>
<evidence type="ECO:0000313" key="10">
    <source>
        <dbReference type="EnsemblProtists" id="EKX39201"/>
    </source>
</evidence>
<dbReference type="EC" id="3.2.1.-" evidence="7"/>
<dbReference type="Proteomes" id="UP000011087">
    <property type="component" value="Unassembled WGS sequence"/>
</dbReference>
<evidence type="ECO:0000256" key="3">
    <source>
        <dbReference type="ARBA" id="ARBA00022801"/>
    </source>
</evidence>
<dbReference type="GO" id="GO:0004559">
    <property type="term" value="F:alpha-mannosidase activity"/>
    <property type="evidence" value="ECO:0007669"/>
    <property type="project" value="InterPro"/>
</dbReference>
<reference evidence="11" key="2">
    <citation type="submission" date="2012-11" db="EMBL/GenBank/DDBJ databases">
        <authorList>
            <person name="Kuo A."/>
            <person name="Curtis B.A."/>
            <person name="Tanifuji G."/>
            <person name="Burki F."/>
            <person name="Gruber A."/>
            <person name="Irimia M."/>
            <person name="Maruyama S."/>
            <person name="Arias M.C."/>
            <person name="Ball S.G."/>
            <person name="Gile G.H."/>
            <person name="Hirakawa Y."/>
            <person name="Hopkins J.F."/>
            <person name="Rensing S.A."/>
            <person name="Schmutz J."/>
            <person name="Symeonidi A."/>
            <person name="Elias M."/>
            <person name="Eveleigh R.J."/>
            <person name="Herman E.K."/>
            <person name="Klute M.J."/>
            <person name="Nakayama T."/>
            <person name="Obornik M."/>
            <person name="Reyes-Prieto A."/>
            <person name="Armbrust E.V."/>
            <person name="Aves S.J."/>
            <person name="Beiko R.G."/>
            <person name="Coutinho P."/>
            <person name="Dacks J.B."/>
            <person name="Durnford D.G."/>
            <person name="Fast N.M."/>
            <person name="Green B.R."/>
            <person name="Grisdale C."/>
            <person name="Hempe F."/>
            <person name="Henrissat B."/>
            <person name="Hoppner M.P."/>
            <person name="Ishida K.-I."/>
            <person name="Kim E."/>
            <person name="Koreny L."/>
            <person name="Kroth P.G."/>
            <person name="Liu Y."/>
            <person name="Malik S.-B."/>
            <person name="Maier U.G."/>
            <person name="McRose D."/>
            <person name="Mock T."/>
            <person name="Neilson J.A."/>
            <person name="Onodera N.T."/>
            <person name="Poole A.M."/>
            <person name="Pritham E.J."/>
            <person name="Richards T.A."/>
            <person name="Rocap G."/>
            <person name="Roy S.W."/>
            <person name="Sarai C."/>
            <person name="Schaack S."/>
            <person name="Shirato S."/>
            <person name="Slamovits C.H."/>
            <person name="Spencer D.F."/>
            <person name="Suzuki S."/>
            <person name="Worden A.Z."/>
            <person name="Zauner S."/>
            <person name="Barry K."/>
            <person name="Bell C."/>
            <person name="Bharti A.K."/>
            <person name="Crow J.A."/>
            <person name="Grimwood J."/>
            <person name="Kramer R."/>
            <person name="Lindquist E."/>
            <person name="Lucas S."/>
            <person name="Salamov A."/>
            <person name="McFadden G.I."/>
            <person name="Lane C.E."/>
            <person name="Keeling P.J."/>
            <person name="Gray M.W."/>
            <person name="Grigoriev I.V."/>
            <person name="Archibald J.M."/>
        </authorList>
    </citation>
    <scope>NUCLEOTIDE SEQUENCE</scope>
    <source>
        <strain evidence="11">CCMP2712</strain>
    </source>
</reference>
<dbReference type="PANTHER" id="PTHR11607">
    <property type="entry name" value="ALPHA-MANNOSIDASE"/>
    <property type="match status" value="1"/>
</dbReference>
<dbReference type="InterPro" id="IPR028995">
    <property type="entry name" value="Glyco_hydro_57/38_cen_sf"/>
</dbReference>
<dbReference type="GeneID" id="17295987"/>
<reference evidence="9 11" key="1">
    <citation type="journal article" date="2012" name="Nature">
        <title>Algal genomes reveal evolutionary mosaicism and the fate of nucleomorphs.</title>
        <authorList>
            <consortium name="DOE Joint Genome Institute"/>
            <person name="Curtis B.A."/>
            <person name="Tanifuji G."/>
            <person name="Burki F."/>
            <person name="Gruber A."/>
            <person name="Irimia M."/>
            <person name="Maruyama S."/>
            <person name="Arias M.C."/>
            <person name="Ball S.G."/>
            <person name="Gile G.H."/>
            <person name="Hirakawa Y."/>
            <person name="Hopkins J.F."/>
            <person name="Kuo A."/>
            <person name="Rensing S.A."/>
            <person name="Schmutz J."/>
            <person name="Symeonidi A."/>
            <person name="Elias M."/>
            <person name="Eveleigh R.J."/>
            <person name="Herman E.K."/>
            <person name="Klute M.J."/>
            <person name="Nakayama T."/>
            <person name="Obornik M."/>
            <person name="Reyes-Prieto A."/>
            <person name="Armbrust E.V."/>
            <person name="Aves S.J."/>
            <person name="Beiko R.G."/>
            <person name="Coutinho P."/>
            <person name="Dacks J.B."/>
            <person name="Durnford D.G."/>
            <person name="Fast N.M."/>
            <person name="Green B.R."/>
            <person name="Grisdale C.J."/>
            <person name="Hempel F."/>
            <person name="Henrissat B."/>
            <person name="Hoppner M.P."/>
            <person name="Ishida K."/>
            <person name="Kim E."/>
            <person name="Koreny L."/>
            <person name="Kroth P.G."/>
            <person name="Liu Y."/>
            <person name="Malik S.B."/>
            <person name="Maier U.G."/>
            <person name="McRose D."/>
            <person name="Mock T."/>
            <person name="Neilson J.A."/>
            <person name="Onodera N.T."/>
            <person name="Poole A.M."/>
            <person name="Pritham E.J."/>
            <person name="Richards T.A."/>
            <person name="Rocap G."/>
            <person name="Roy S.W."/>
            <person name="Sarai C."/>
            <person name="Schaack S."/>
            <person name="Shirato S."/>
            <person name="Slamovits C.H."/>
            <person name="Spencer D.F."/>
            <person name="Suzuki S."/>
            <person name="Worden A.Z."/>
            <person name="Zauner S."/>
            <person name="Barry K."/>
            <person name="Bell C."/>
            <person name="Bharti A.K."/>
            <person name="Crow J.A."/>
            <person name="Grimwood J."/>
            <person name="Kramer R."/>
            <person name="Lindquist E."/>
            <person name="Lucas S."/>
            <person name="Salamov A."/>
            <person name="McFadden G.I."/>
            <person name="Lane C.E."/>
            <person name="Keeling P.J."/>
            <person name="Gray M.W."/>
            <person name="Grigoriev I.V."/>
            <person name="Archibald J.M."/>
        </authorList>
    </citation>
    <scope>NUCLEOTIDE SEQUENCE</scope>
    <source>
        <strain evidence="9 11">CCMP2712</strain>
    </source>
</reference>
<dbReference type="HOGENOM" id="CLU_004690_2_0_1"/>
<dbReference type="InterPro" id="IPR050843">
    <property type="entry name" value="Glycosyl_Hydrlase_38"/>
</dbReference>
<dbReference type="FunFam" id="1.20.1270.50:FF:000002">
    <property type="entry name" value="Alpha-mannosidase"/>
    <property type="match status" value="1"/>
</dbReference>
<dbReference type="Gene3D" id="1.20.1270.50">
    <property type="entry name" value="Glycoside hydrolase family 38, central domain"/>
    <property type="match status" value="2"/>
</dbReference>
<dbReference type="Gene3D" id="2.60.40.1180">
    <property type="entry name" value="Golgi alpha-mannosidase II"/>
    <property type="match status" value="1"/>
</dbReference>
<comment type="similarity">
    <text evidence="1 7">Belongs to the glycosyl hydrolase 38 family.</text>
</comment>
<evidence type="ECO:0000256" key="7">
    <source>
        <dbReference type="RuleBase" id="RU361199"/>
    </source>
</evidence>
<dbReference type="Gene3D" id="3.20.110.10">
    <property type="entry name" value="Glycoside hydrolase 38, N terminal domain"/>
    <property type="match status" value="1"/>
</dbReference>
<evidence type="ECO:0000313" key="11">
    <source>
        <dbReference type="Proteomes" id="UP000011087"/>
    </source>
</evidence>
<accession>L1ISF2</accession>
<dbReference type="eggNOG" id="KOG1959">
    <property type="taxonomic scope" value="Eukaryota"/>
</dbReference>
<dbReference type="SUPFAM" id="SSF88688">
    <property type="entry name" value="Families 57/38 glycoside transferase middle domain"/>
    <property type="match status" value="1"/>
</dbReference>
<dbReference type="InterPro" id="IPR037094">
    <property type="entry name" value="Glyco_hydro_38_cen_sf"/>
</dbReference>
<evidence type="ECO:0000256" key="5">
    <source>
        <dbReference type="ARBA" id="ARBA00023157"/>
    </source>
</evidence>
<dbReference type="PaxDb" id="55529-EKX39201"/>
<dbReference type="Pfam" id="PF07748">
    <property type="entry name" value="Glyco_hydro_38C"/>
    <property type="match status" value="1"/>
</dbReference>
<dbReference type="Pfam" id="PF09261">
    <property type="entry name" value="Alpha-mann_mid"/>
    <property type="match status" value="1"/>
</dbReference>
<evidence type="ECO:0000313" key="9">
    <source>
        <dbReference type="EMBL" id="EKX39201.1"/>
    </source>
</evidence>
<dbReference type="GO" id="GO:0006013">
    <property type="term" value="P:mannose metabolic process"/>
    <property type="evidence" value="ECO:0007669"/>
    <property type="project" value="InterPro"/>
</dbReference>
<dbReference type="EnsemblProtists" id="EKX39201">
    <property type="protein sequence ID" value="EKX39201"/>
    <property type="gene ID" value="GUITHDRAFT_39786"/>
</dbReference>
<evidence type="ECO:0000256" key="6">
    <source>
        <dbReference type="ARBA" id="ARBA00023295"/>
    </source>
</evidence>
<dbReference type="STRING" id="905079.L1ISF2"/>
<dbReference type="OrthoDB" id="2016903at2759"/>
<keyword evidence="5" id="KW-1015">Disulfide bond</keyword>
<dbReference type="InterPro" id="IPR015341">
    <property type="entry name" value="Glyco_hydro_38_cen"/>
</dbReference>
<dbReference type="InterPro" id="IPR000602">
    <property type="entry name" value="Glyco_hydro_38_N"/>
</dbReference>
<comment type="cofactor">
    <cofactor evidence="7">
        <name>Zn(2+)</name>
        <dbReference type="ChEBI" id="CHEBI:29105"/>
    </cofactor>
    <text evidence="7">Binds 1 zinc ion per subunit.</text>
</comment>
<dbReference type="OMA" id="FIWRPSK"/>
<feature type="domain" description="Glycoside hydrolase family 38 central" evidence="8">
    <location>
        <begin position="327"/>
        <end position="402"/>
    </location>
</feature>
<gene>
    <name evidence="9" type="ORF">GUITHDRAFT_39786</name>
</gene>
<reference evidence="10" key="3">
    <citation type="submission" date="2015-06" db="UniProtKB">
        <authorList>
            <consortium name="EnsemblProtists"/>
        </authorList>
    </citation>
    <scope>IDENTIFICATION</scope>
</reference>
<dbReference type="SUPFAM" id="SSF88713">
    <property type="entry name" value="Glycoside hydrolase/deacetylase"/>
    <property type="match status" value="1"/>
</dbReference>
<dbReference type="SMART" id="SM00872">
    <property type="entry name" value="Alpha-mann_mid"/>
    <property type="match status" value="1"/>
</dbReference>
<feature type="non-terminal residue" evidence="9">
    <location>
        <position position="934"/>
    </location>
</feature>
<proteinExistence type="inferred from homology"/>
<dbReference type="InterPro" id="IPR027291">
    <property type="entry name" value="Glyco_hydro_38_N_sf"/>
</dbReference>
<keyword evidence="11" id="KW-1185">Reference proteome</keyword>
<dbReference type="Gene3D" id="2.70.98.30">
    <property type="entry name" value="Golgi alpha-mannosidase II, domain 4"/>
    <property type="match status" value="1"/>
</dbReference>
<dbReference type="InterPro" id="IPR011013">
    <property type="entry name" value="Gal_mutarotase_sf_dom"/>
</dbReference>
<dbReference type="Gene3D" id="2.60.40.1360">
    <property type="match status" value="1"/>
</dbReference>
<keyword evidence="3 7" id="KW-0378">Hydrolase</keyword>
<dbReference type="InterPro" id="IPR013780">
    <property type="entry name" value="Glyco_hydro_b"/>
</dbReference>
<dbReference type="FunFam" id="3.20.110.10:FF:000001">
    <property type="entry name" value="Alpha-mannosidase"/>
    <property type="match status" value="1"/>
</dbReference>
<name>L1ISF2_GUITC</name>